<accession>A0A8E0R456</accession>
<evidence type="ECO:0000313" key="2">
    <source>
        <dbReference type="EMBL" id="GIC94471.1"/>
    </source>
</evidence>
<feature type="compositionally biased region" description="Basic and acidic residues" evidence="1">
    <location>
        <begin position="8"/>
        <end position="17"/>
    </location>
</feature>
<organism evidence="2 3">
    <name type="scientific">Aspergillus udagawae</name>
    <dbReference type="NCBI Taxonomy" id="91492"/>
    <lineage>
        <taxon>Eukaryota</taxon>
        <taxon>Fungi</taxon>
        <taxon>Dikarya</taxon>
        <taxon>Ascomycota</taxon>
        <taxon>Pezizomycotina</taxon>
        <taxon>Eurotiomycetes</taxon>
        <taxon>Eurotiomycetidae</taxon>
        <taxon>Eurotiales</taxon>
        <taxon>Aspergillaceae</taxon>
        <taxon>Aspergillus</taxon>
        <taxon>Aspergillus subgen. Fumigati</taxon>
    </lineage>
</organism>
<reference evidence="2" key="2">
    <citation type="submission" date="2021-01" db="EMBL/GenBank/DDBJ databases">
        <title>Pan-genome distribution and transcriptional activeness of fungal secondary metabolism genes in Aspergillus section Fumigati.</title>
        <authorList>
            <person name="Takahashi H."/>
            <person name="Umemura M."/>
            <person name="Ninomiya A."/>
            <person name="Kusuya Y."/>
            <person name="Urayama S."/>
            <person name="Shimizu M."/>
            <person name="Watanabe A."/>
            <person name="Kamei K."/>
            <person name="Yaguchi T."/>
            <person name="Hagiwara D."/>
        </authorList>
    </citation>
    <scope>NUCLEOTIDE SEQUENCE</scope>
    <source>
        <strain evidence="2">IFM 46973</strain>
    </source>
</reference>
<evidence type="ECO:0000313" key="3">
    <source>
        <dbReference type="Proteomes" id="UP000036893"/>
    </source>
</evidence>
<feature type="region of interest" description="Disordered" evidence="1">
    <location>
        <begin position="1"/>
        <end position="47"/>
    </location>
</feature>
<comment type="caution">
    <text evidence="2">The sequence shown here is derived from an EMBL/GenBank/DDBJ whole genome shotgun (WGS) entry which is preliminary data.</text>
</comment>
<dbReference type="Proteomes" id="UP000036893">
    <property type="component" value="Unassembled WGS sequence"/>
</dbReference>
<dbReference type="AlphaFoldDB" id="A0A8E0R456"/>
<dbReference type="GeneID" id="66998448"/>
<reference evidence="2" key="1">
    <citation type="journal article" date="2015" name="Genome Announc.">
        <title>Draft Genome Sequence of the Pathogenic Filamentous Fungus Aspergillus udagawae Strain IFM 46973T.</title>
        <authorList>
            <person name="Kusuya Y."/>
            <person name="Takahashi-Nakaguchi A."/>
            <person name="Takahashi H."/>
            <person name="Yaguchi T."/>
        </authorList>
    </citation>
    <scope>NUCLEOTIDE SEQUENCE</scope>
    <source>
        <strain evidence="2">IFM 46973</strain>
    </source>
</reference>
<dbReference type="EMBL" id="BBXM02000009">
    <property type="protein sequence ID" value="GIC94471.1"/>
    <property type="molecule type" value="Genomic_DNA"/>
</dbReference>
<gene>
    <name evidence="2" type="ORF">Aud_010971</name>
</gene>
<sequence>MSIVSPDTLRDGSDRPRRACSYAARHPPPRRRHPAGTASPAVRAGRSGHRSIRLIAGHPTVPVTGASAPGVTAKPACTCQDRLRGPVLPGALLPTNTAPLHQRPNPGRLHRPVDPSLVWSLRDHQLGMWYQPECGIPPRGCPTAAVIYISASHLSGARMPAVPTPEAAQMDDFAQ</sequence>
<evidence type="ECO:0000256" key="1">
    <source>
        <dbReference type="SAM" id="MobiDB-lite"/>
    </source>
</evidence>
<proteinExistence type="predicted"/>
<dbReference type="RefSeq" id="XP_043151737.1">
    <property type="nucleotide sequence ID" value="XM_043295802.1"/>
</dbReference>
<protein>
    <submittedName>
        <fullName evidence="2">Uncharacterized protein</fullName>
    </submittedName>
</protein>
<name>A0A8E0R456_9EURO</name>